<evidence type="ECO:0000313" key="1">
    <source>
        <dbReference type="EMBL" id="MEM5339451.1"/>
    </source>
</evidence>
<keyword evidence="2" id="KW-1185">Reference proteome</keyword>
<sequence>MKTKIRTSARVAILAMPETSASAVNGMYDMFMSAGRDWSLIVEGAPGIVPFAPRVGSRHGASFVAADNVRLTPDPTLDACATADVVCVRELTVPPGEGLEGRFTGEIDCLRPCYEDHGRAMLVNVESLPHPY</sequence>
<name>A0ABU9QXD6_9BURK</name>
<dbReference type="EMBL" id="JAZHGA010000004">
    <property type="protein sequence ID" value="MEM5339451.1"/>
    <property type="molecule type" value="Genomic_DNA"/>
</dbReference>
<evidence type="ECO:0000313" key="2">
    <source>
        <dbReference type="Proteomes" id="UP001481677"/>
    </source>
</evidence>
<organism evidence="1 2">
    <name type="scientific">Paraburkholderia azotifigens</name>
    <dbReference type="NCBI Taxonomy" id="2057004"/>
    <lineage>
        <taxon>Bacteria</taxon>
        <taxon>Pseudomonadati</taxon>
        <taxon>Pseudomonadota</taxon>
        <taxon>Betaproteobacteria</taxon>
        <taxon>Burkholderiales</taxon>
        <taxon>Burkholderiaceae</taxon>
        <taxon>Paraburkholderia</taxon>
    </lineage>
</organism>
<dbReference type="Proteomes" id="UP001481677">
    <property type="component" value="Unassembled WGS sequence"/>
</dbReference>
<dbReference type="RefSeq" id="WP_240057478.1">
    <property type="nucleotide sequence ID" value="NZ_JAZHFZ010000004.1"/>
</dbReference>
<reference evidence="1 2" key="1">
    <citation type="submission" date="2024-01" db="EMBL/GenBank/DDBJ databases">
        <title>The diversity of rhizobia nodulating Mimosa spp. in eleven states of Brazil covering several biomes is determined by host plant, location, and edaphic factors.</title>
        <authorList>
            <person name="Rouws L."/>
            <person name="Barauna A."/>
            <person name="Beukes C."/>
            <person name="De Faria S.M."/>
            <person name="Gross E."/>
            <person name="Dos Reis Junior F.B."/>
            <person name="Simon M."/>
            <person name="Maluk M."/>
            <person name="Odee D.W."/>
            <person name="Kenicer G."/>
            <person name="Young J.P.W."/>
            <person name="Reis V.M."/>
            <person name="Zilli J."/>
            <person name="James E.K."/>
        </authorList>
    </citation>
    <scope>NUCLEOTIDE SEQUENCE [LARGE SCALE GENOMIC DNA]</scope>
    <source>
        <strain evidence="1 2">JPY530</strain>
    </source>
</reference>
<comment type="caution">
    <text evidence="1">The sequence shown here is derived from an EMBL/GenBank/DDBJ whole genome shotgun (WGS) entry which is preliminary data.</text>
</comment>
<dbReference type="InterPro" id="IPR029062">
    <property type="entry name" value="Class_I_gatase-like"/>
</dbReference>
<accession>A0ABU9QXD6</accession>
<proteinExistence type="predicted"/>
<gene>
    <name evidence="1" type="ORF">V4C56_07360</name>
</gene>
<dbReference type="Gene3D" id="3.40.50.880">
    <property type="match status" value="1"/>
</dbReference>
<protein>
    <submittedName>
        <fullName evidence="1">Uncharacterized protein</fullName>
    </submittedName>
</protein>